<keyword evidence="7" id="KW-1185">Reference proteome</keyword>
<evidence type="ECO:0000256" key="4">
    <source>
        <dbReference type="SAM" id="SignalP"/>
    </source>
</evidence>
<proteinExistence type="inferred from homology"/>
<gene>
    <name evidence="6" type="ORF">GXW71_13660</name>
</gene>
<dbReference type="PIRSF" id="PIRSF002741">
    <property type="entry name" value="MppA"/>
    <property type="match status" value="1"/>
</dbReference>
<feature type="domain" description="Solute-binding protein family 5" evidence="5">
    <location>
        <begin position="75"/>
        <end position="434"/>
    </location>
</feature>
<dbReference type="CDD" id="cd08502">
    <property type="entry name" value="PBP2_NikA_DppA_OppA_like_16"/>
    <property type="match status" value="1"/>
</dbReference>
<dbReference type="PANTHER" id="PTHR30290:SF38">
    <property type="entry name" value="D,D-DIPEPTIDE-BINDING PERIPLASMIC PROTEIN DDPA-RELATED"/>
    <property type="match status" value="1"/>
</dbReference>
<dbReference type="Gene3D" id="3.90.76.10">
    <property type="entry name" value="Dipeptide-binding Protein, Domain 1"/>
    <property type="match status" value="1"/>
</dbReference>
<comment type="similarity">
    <text evidence="2">Belongs to the bacterial solute-binding protein 5 family.</text>
</comment>
<protein>
    <submittedName>
        <fullName evidence="6">ABC transporter substrate-binding protein</fullName>
    </submittedName>
</protein>
<evidence type="ECO:0000256" key="1">
    <source>
        <dbReference type="ARBA" id="ARBA00004418"/>
    </source>
</evidence>
<keyword evidence="3 4" id="KW-0732">Signal</keyword>
<dbReference type="RefSeq" id="WP_211853072.1">
    <property type="nucleotide sequence ID" value="NZ_JAAGBB010000014.1"/>
</dbReference>
<dbReference type="PANTHER" id="PTHR30290">
    <property type="entry name" value="PERIPLASMIC BINDING COMPONENT OF ABC TRANSPORTER"/>
    <property type="match status" value="1"/>
</dbReference>
<comment type="caution">
    <text evidence="6">The sequence shown here is derived from an EMBL/GenBank/DDBJ whole genome shotgun (WGS) entry which is preliminary data.</text>
</comment>
<name>A0ABS5EYN1_9PROT</name>
<dbReference type="SUPFAM" id="SSF53850">
    <property type="entry name" value="Periplasmic binding protein-like II"/>
    <property type="match status" value="1"/>
</dbReference>
<evidence type="ECO:0000313" key="6">
    <source>
        <dbReference type="EMBL" id="MBR0665406.1"/>
    </source>
</evidence>
<dbReference type="Pfam" id="PF00496">
    <property type="entry name" value="SBP_bac_5"/>
    <property type="match status" value="1"/>
</dbReference>
<organism evidence="6 7">
    <name type="scientific">Plastoroseomonas hellenica</name>
    <dbReference type="NCBI Taxonomy" id="2687306"/>
    <lineage>
        <taxon>Bacteria</taxon>
        <taxon>Pseudomonadati</taxon>
        <taxon>Pseudomonadota</taxon>
        <taxon>Alphaproteobacteria</taxon>
        <taxon>Acetobacterales</taxon>
        <taxon>Acetobacteraceae</taxon>
        <taxon>Plastoroseomonas</taxon>
    </lineage>
</organism>
<reference evidence="7" key="1">
    <citation type="journal article" date="2021" name="Syst. Appl. Microbiol.">
        <title>Roseomonas hellenica sp. nov., isolated from roots of wild-growing Alkanna tinctoria.</title>
        <authorList>
            <person name="Rat A."/>
            <person name="Naranjo H.D."/>
            <person name="Lebbe L."/>
            <person name="Cnockaert M."/>
            <person name="Krigas N."/>
            <person name="Grigoriadou K."/>
            <person name="Maloupa E."/>
            <person name="Willems A."/>
        </authorList>
    </citation>
    <scope>NUCLEOTIDE SEQUENCE [LARGE SCALE GENOMIC DNA]</scope>
    <source>
        <strain evidence="7">LMG 31523</strain>
    </source>
</reference>
<accession>A0ABS5EYN1</accession>
<feature type="chain" id="PRO_5046976599" evidence="4">
    <location>
        <begin position="27"/>
        <end position="528"/>
    </location>
</feature>
<evidence type="ECO:0000256" key="3">
    <source>
        <dbReference type="ARBA" id="ARBA00022729"/>
    </source>
</evidence>
<dbReference type="Proteomes" id="UP001196870">
    <property type="component" value="Unassembled WGS sequence"/>
</dbReference>
<dbReference type="InterPro" id="IPR006311">
    <property type="entry name" value="TAT_signal"/>
</dbReference>
<evidence type="ECO:0000256" key="2">
    <source>
        <dbReference type="ARBA" id="ARBA00005695"/>
    </source>
</evidence>
<dbReference type="InterPro" id="IPR039424">
    <property type="entry name" value="SBP_5"/>
</dbReference>
<evidence type="ECO:0000259" key="5">
    <source>
        <dbReference type="Pfam" id="PF00496"/>
    </source>
</evidence>
<comment type="subcellular location">
    <subcellularLocation>
        <location evidence="1">Periplasm</location>
    </subcellularLocation>
</comment>
<dbReference type="Gene3D" id="3.10.105.10">
    <property type="entry name" value="Dipeptide-binding Protein, Domain 3"/>
    <property type="match status" value="1"/>
</dbReference>
<sequence>MRLSRRSAITAAAVLAASPLAAPALAQGAARNTLRFIPHSNLAAVDPVATSGYIVRNYGFMVYDTLFAVDPDFRVQPQMVEGHEVTGDGRIWRFRLREGLKFHDDQPVRGADCAASIRRWGARDTMGQTLMLAVDEIRATSDRDFEIRLKRPFPLMLDALGKLSTQALFIVPERVAQSDPMVPNTETIGSGPFRFLRDQWVPGSLAVFERFAGYVPRTEPTRGASGGKRVLLDRVEWRIIPDAATAAAALQTGEVDWWEQPAFDLLAVLSRNRDIRIELTDPIGSLMMMRLNHLHPPFDNVRIRRAVQAAVNQRDYLEAAVGNPSYAAECRSFFACDTPLGSDQGAQAMPGRLEEANRMLREAGYAGENVVIISPTDLPTTNAMSIVTADLLRRLGMRVELVATDWSSVLARRSNRNPSDRGGWNIFHTSWVGPDVASPVIHLPLRAHGTAAWAGWPTDEKLEELRTRFLDATDQAEQRTIAAEIQRRAFETVPFVPLGQMKQPTAYRRNVEGIISAPVPFFWDVRKT</sequence>
<dbReference type="EMBL" id="JAAGBB010000014">
    <property type="protein sequence ID" value="MBR0665406.1"/>
    <property type="molecule type" value="Genomic_DNA"/>
</dbReference>
<feature type="signal peptide" evidence="4">
    <location>
        <begin position="1"/>
        <end position="26"/>
    </location>
</feature>
<evidence type="ECO:0000313" key="7">
    <source>
        <dbReference type="Proteomes" id="UP001196870"/>
    </source>
</evidence>
<dbReference type="Gene3D" id="3.40.190.10">
    <property type="entry name" value="Periplasmic binding protein-like II"/>
    <property type="match status" value="1"/>
</dbReference>
<dbReference type="InterPro" id="IPR000914">
    <property type="entry name" value="SBP_5_dom"/>
</dbReference>
<dbReference type="PROSITE" id="PS51318">
    <property type="entry name" value="TAT"/>
    <property type="match status" value="1"/>
</dbReference>
<dbReference type="InterPro" id="IPR030678">
    <property type="entry name" value="Peptide/Ni-bd"/>
</dbReference>